<accession>A0ABU1ZRS9</accession>
<dbReference type="EMBL" id="JAVDXO010000009">
    <property type="protein sequence ID" value="MDR7308183.1"/>
    <property type="molecule type" value="Genomic_DNA"/>
</dbReference>
<keyword evidence="2" id="KW-0732">Signal</keyword>
<gene>
    <name evidence="3" type="ORF">J2X15_003492</name>
</gene>
<proteinExistence type="predicted"/>
<feature type="compositionally biased region" description="Basic and acidic residues" evidence="1">
    <location>
        <begin position="115"/>
        <end position="135"/>
    </location>
</feature>
<feature type="chain" id="PRO_5046825145" evidence="2">
    <location>
        <begin position="35"/>
        <end position="506"/>
    </location>
</feature>
<reference evidence="3 4" key="1">
    <citation type="submission" date="2023-07" db="EMBL/GenBank/DDBJ databases">
        <title>Sorghum-associated microbial communities from plants grown in Nebraska, USA.</title>
        <authorList>
            <person name="Schachtman D."/>
        </authorList>
    </citation>
    <scope>NUCLEOTIDE SEQUENCE [LARGE SCALE GENOMIC DNA]</scope>
    <source>
        <strain evidence="3 4">BE308</strain>
    </source>
</reference>
<name>A0ABU1ZRS9_9BURK</name>
<evidence type="ECO:0000256" key="1">
    <source>
        <dbReference type="SAM" id="MobiDB-lite"/>
    </source>
</evidence>
<evidence type="ECO:0000313" key="3">
    <source>
        <dbReference type="EMBL" id="MDR7308183.1"/>
    </source>
</evidence>
<dbReference type="InterPro" id="IPR006311">
    <property type="entry name" value="TAT_signal"/>
</dbReference>
<evidence type="ECO:0000256" key="2">
    <source>
        <dbReference type="SAM" id="SignalP"/>
    </source>
</evidence>
<keyword evidence="4" id="KW-1185">Reference proteome</keyword>
<protein>
    <submittedName>
        <fullName evidence="3">Uncharacterized protein (DUF1800 family)</fullName>
    </submittedName>
</protein>
<dbReference type="Pfam" id="PF08811">
    <property type="entry name" value="DUF1800"/>
    <property type="match status" value="1"/>
</dbReference>
<dbReference type="InterPro" id="IPR014917">
    <property type="entry name" value="DUF1800"/>
</dbReference>
<dbReference type="Proteomes" id="UP001268089">
    <property type="component" value="Unassembled WGS sequence"/>
</dbReference>
<dbReference type="RefSeq" id="WP_310345103.1">
    <property type="nucleotide sequence ID" value="NZ_JAVDXO010000009.1"/>
</dbReference>
<organism evidence="3 4">
    <name type="scientific">Rhodoferax saidenbachensis</name>
    <dbReference type="NCBI Taxonomy" id="1484693"/>
    <lineage>
        <taxon>Bacteria</taxon>
        <taxon>Pseudomonadati</taxon>
        <taxon>Pseudomonadota</taxon>
        <taxon>Betaproteobacteria</taxon>
        <taxon>Burkholderiales</taxon>
        <taxon>Comamonadaceae</taxon>
        <taxon>Rhodoferax</taxon>
    </lineage>
</organism>
<sequence length="506" mass="55487">MHVPSPPLPRRSALRTLTTVALLGSSGLVRQAWAQGNTAPLSTTAQTWRVLSRVGYGPTAALVQAVQSAPSPRDWALAQVDAAYVASQQPPRIAPEWAGINAPLPEIFAKFRQEREERGKGKEKKPKDRDDKPNRQELLADDPEYYSRSMALQSAAWHLSSCSEPDAENPLLARMTEFWFNHFNVYSGKGAVRPFVGHYLINVARGHALGKFEDLLLASARHPAMLAYLDQAQSVAENGRGPMGKSRGLNENYARELMELHTLGVHGGYTQTDVREMARILTGWTVGPQDSSGFRFVPRLHDTGSKTVMGQHYSGISFGGGEQEGVDAIRLLVRHPSTAQRVCLRLAQFFIADQPSAAAVKKLADTFTSTGGDLRAVMRTLLQLPDFWQAENTLFKTPMDYACSVLTATQGARENRNLFLAAGFLANAGQPLHGWQTPDGYAFDAATWLVPEALTRRADFALSITRPADTSFLSPFLSATTLASIAQERPALRTGLMLASPDFMRK</sequence>
<feature type="region of interest" description="Disordered" evidence="1">
    <location>
        <begin position="115"/>
        <end position="140"/>
    </location>
</feature>
<comment type="caution">
    <text evidence="3">The sequence shown here is derived from an EMBL/GenBank/DDBJ whole genome shotgun (WGS) entry which is preliminary data.</text>
</comment>
<feature type="signal peptide" evidence="2">
    <location>
        <begin position="1"/>
        <end position="34"/>
    </location>
</feature>
<evidence type="ECO:0000313" key="4">
    <source>
        <dbReference type="Proteomes" id="UP001268089"/>
    </source>
</evidence>
<dbReference type="PROSITE" id="PS51318">
    <property type="entry name" value="TAT"/>
    <property type="match status" value="1"/>
</dbReference>